<organism evidence="2 3">
    <name type="scientific">Tritrichomonas foetus</name>
    <dbReference type="NCBI Taxonomy" id="1144522"/>
    <lineage>
        <taxon>Eukaryota</taxon>
        <taxon>Metamonada</taxon>
        <taxon>Parabasalia</taxon>
        <taxon>Tritrichomonadida</taxon>
        <taxon>Tritrichomonadidae</taxon>
        <taxon>Tritrichomonas</taxon>
    </lineage>
</organism>
<feature type="compositionally biased region" description="Basic and acidic residues" evidence="1">
    <location>
        <begin position="24"/>
        <end position="33"/>
    </location>
</feature>
<protein>
    <submittedName>
        <fullName evidence="2">Uncharacterized protein</fullName>
    </submittedName>
</protein>
<dbReference type="Proteomes" id="UP000179807">
    <property type="component" value="Unassembled WGS sequence"/>
</dbReference>
<reference evidence="2" key="1">
    <citation type="submission" date="2016-10" db="EMBL/GenBank/DDBJ databases">
        <authorList>
            <person name="Benchimol M."/>
            <person name="Almeida L.G."/>
            <person name="Vasconcelos A.T."/>
            <person name="Perreira-Neves A."/>
            <person name="Rosa I.A."/>
            <person name="Tasca T."/>
            <person name="Bogo M.R."/>
            <person name="de Souza W."/>
        </authorList>
    </citation>
    <scope>NUCLEOTIDE SEQUENCE [LARGE SCALE GENOMIC DNA]</scope>
    <source>
        <strain evidence="2">K</strain>
    </source>
</reference>
<gene>
    <name evidence="2" type="ORF">TRFO_17720</name>
</gene>
<dbReference type="GeneID" id="94834452"/>
<accession>A0A1J4KSJ5</accession>
<evidence type="ECO:0000313" key="2">
    <source>
        <dbReference type="EMBL" id="OHT12445.1"/>
    </source>
</evidence>
<evidence type="ECO:0000313" key="3">
    <source>
        <dbReference type="Proteomes" id="UP000179807"/>
    </source>
</evidence>
<sequence length="126" mass="13998">MSEVENETNTSTPKAETEQAAAEPAKEETKTEENPTNAENQDSQPEAKKDEAPDNSATGEAKEGDGKSEEKPDSTEESRQKMDEMCTSQEKPFQEGLQEYDDKVGKPLVQKSIEFANKFRAYFGLT</sequence>
<proteinExistence type="predicted"/>
<feature type="region of interest" description="Disordered" evidence="1">
    <location>
        <begin position="1"/>
        <end position="95"/>
    </location>
</feature>
<dbReference type="AlphaFoldDB" id="A0A1J4KSJ5"/>
<name>A0A1J4KSJ5_9EUKA</name>
<comment type="caution">
    <text evidence="2">The sequence shown here is derived from an EMBL/GenBank/DDBJ whole genome shotgun (WGS) entry which is preliminary data.</text>
</comment>
<dbReference type="VEuPathDB" id="TrichDB:TRFO_17720"/>
<feature type="compositionally biased region" description="Low complexity" evidence="1">
    <location>
        <begin position="12"/>
        <end position="23"/>
    </location>
</feature>
<evidence type="ECO:0000256" key="1">
    <source>
        <dbReference type="SAM" id="MobiDB-lite"/>
    </source>
</evidence>
<dbReference type="EMBL" id="MLAK01000563">
    <property type="protein sequence ID" value="OHT12445.1"/>
    <property type="molecule type" value="Genomic_DNA"/>
</dbReference>
<dbReference type="RefSeq" id="XP_068365581.1">
    <property type="nucleotide sequence ID" value="XM_068499748.1"/>
</dbReference>
<keyword evidence="3" id="KW-1185">Reference proteome</keyword>
<feature type="compositionally biased region" description="Basic and acidic residues" evidence="1">
    <location>
        <begin position="60"/>
        <end position="84"/>
    </location>
</feature>